<proteinExistence type="predicted"/>
<dbReference type="RefSeq" id="WP_200340343.1">
    <property type="nucleotide sequence ID" value="NZ_NRRL01000018.1"/>
</dbReference>
<protein>
    <submittedName>
        <fullName evidence="3">IS1595 family transposase</fullName>
    </submittedName>
</protein>
<dbReference type="InterPro" id="IPR024442">
    <property type="entry name" value="Transposase_Zn_ribbon"/>
</dbReference>
<dbReference type="EMBL" id="NRRL01000018">
    <property type="protein sequence ID" value="MBK1668167.1"/>
    <property type="molecule type" value="Genomic_DNA"/>
</dbReference>
<evidence type="ECO:0000313" key="4">
    <source>
        <dbReference type="Proteomes" id="UP001296873"/>
    </source>
</evidence>
<evidence type="ECO:0000256" key="1">
    <source>
        <dbReference type="SAM" id="MobiDB-lite"/>
    </source>
</evidence>
<feature type="domain" description="ISXO2-like transposase" evidence="2">
    <location>
        <begin position="144"/>
        <end position="301"/>
    </location>
</feature>
<reference evidence="3 4" key="1">
    <citation type="journal article" date="2020" name="Microorganisms">
        <title>Osmotic Adaptation and Compatible Solute Biosynthesis of Phototrophic Bacteria as Revealed from Genome Analyses.</title>
        <authorList>
            <person name="Imhoff J.F."/>
            <person name="Rahn T."/>
            <person name="Kunzel S."/>
            <person name="Keller A."/>
            <person name="Neulinger S.C."/>
        </authorList>
    </citation>
    <scope>NUCLEOTIDE SEQUENCE [LARGE SCALE GENOMIC DNA]</scope>
    <source>
        <strain evidence="3 4">DSM 9895</strain>
    </source>
</reference>
<dbReference type="NCBIfam" id="NF033547">
    <property type="entry name" value="transpos_IS1595"/>
    <property type="match status" value="1"/>
</dbReference>
<dbReference type="Proteomes" id="UP001296873">
    <property type="component" value="Unassembled WGS sequence"/>
</dbReference>
<dbReference type="InterPro" id="IPR024445">
    <property type="entry name" value="Tnp_ISXO2-like"/>
</dbReference>
<feature type="region of interest" description="Disordered" evidence="1">
    <location>
        <begin position="155"/>
        <end position="179"/>
    </location>
</feature>
<accession>A0ABS1DE16</accession>
<evidence type="ECO:0000313" key="3">
    <source>
        <dbReference type="EMBL" id="MBK1668167.1"/>
    </source>
</evidence>
<dbReference type="Pfam" id="PF12762">
    <property type="entry name" value="DDE_Tnp_IS1595"/>
    <property type="match status" value="1"/>
</dbReference>
<name>A0ABS1DE16_9PROT</name>
<evidence type="ECO:0000259" key="2">
    <source>
        <dbReference type="SMART" id="SM01126"/>
    </source>
</evidence>
<comment type="caution">
    <text evidence="3">The sequence shown here is derived from an EMBL/GenBank/DDBJ whole genome shotgun (WGS) entry which is preliminary data.</text>
</comment>
<dbReference type="SMART" id="SM01126">
    <property type="entry name" value="DDE_Tnp_IS1595"/>
    <property type="match status" value="1"/>
</dbReference>
<gene>
    <name evidence="3" type="ORF">CKO28_08970</name>
</gene>
<dbReference type="Pfam" id="PF12760">
    <property type="entry name" value="Zn_ribbon_IS1595"/>
    <property type="match status" value="1"/>
</dbReference>
<keyword evidence="4" id="KW-1185">Reference proteome</keyword>
<feature type="compositionally biased region" description="Basic and acidic residues" evidence="1">
    <location>
        <begin position="160"/>
        <end position="171"/>
    </location>
</feature>
<sequence>MCADLTALKKRVRTAADAMVAFSDEVECRRILEAMVWPQGRFCPFCGSLNSAPIAGRDLGKKARPGLYQCAERECRGQFTVTTHTPLHSTKLKLSIWLQAIWLSLQTDKGMSSPRLAELVGVTQTTAWRMGHVIRLLMAPGDELLDGRVEADEVMVGGKPRRDPSDPDARRNKQGHTTKRPVLVAVQRPEALAIGGPPGRAVARPLTGLSAAALHPVISTVVAATAALMTDQHGAFAVVGRDYADHQSVNHGQLEYVRGDIHVNSAEGFNDRVRRTVAGVFHHISQKHAERYLDEVAFRWNQRICIGTAIRTSRKGTPKVRAQYDRLLPVTQMRALFAHAFGRQMRRTPEGSLVIV</sequence>
<organism evidence="3 4">
    <name type="scientific">Rhodovibrio sodomensis</name>
    <dbReference type="NCBI Taxonomy" id="1088"/>
    <lineage>
        <taxon>Bacteria</taxon>
        <taxon>Pseudomonadati</taxon>
        <taxon>Pseudomonadota</taxon>
        <taxon>Alphaproteobacteria</taxon>
        <taxon>Rhodospirillales</taxon>
        <taxon>Rhodovibrionaceae</taxon>
        <taxon>Rhodovibrio</taxon>
    </lineage>
</organism>